<protein>
    <submittedName>
        <fullName evidence="1">Uncharacterized protein</fullName>
    </submittedName>
</protein>
<accession>A0A543EKL0</accession>
<reference evidence="1 2" key="1">
    <citation type="submission" date="2019-06" db="EMBL/GenBank/DDBJ databases">
        <title>Sorghum-associated microbial communities from plants grown in Nebraska, USA.</title>
        <authorList>
            <person name="Schachtman D."/>
        </authorList>
    </citation>
    <scope>NUCLEOTIDE SEQUENCE [LARGE SCALE GENOMIC DNA]</scope>
    <source>
        <strain evidence="1 2">110</strain>
    </source>
</reference>
<dbReference type="AlphaFoldDB" id="A0A543EKL0"/>
<gene>
    <name evidence="1" type="ORF">FB551_1824</name>
</gene>
<keyword evidence="2" id="KW-1185">Reference proteome</keyword>
<organism evidence="1 2">
    <name type="scientific">Chryseobacterium aquifrigidense</name>
    <dbReference type="NCBI Taxonomy" id="558021"/>
    <lineage>
        <taxon>Bacteria</taxon>
        <taxon>Pseudomonadati</taxon>
        <taxon>Bacteroidota</taxon>
        <taxon>Flavobacteriia</taxon>
        <taxon>Flavobacteriales</taxon>
        <taxon>Weeksellaceae</taxon>
        <taxon>Chryseobacterium group</taxon>
        <taxon>Chryseobacterium</taxon>
    </lineage>
</organism>
<name>A0A543EKL0_9FLAO</name>
<dbReference type="Proteomes" id="UP000316437">
    <property type="component" value="Unassembled WGS sequence"/>
</dbReference>
<dbReference type="EMBL" id="VFPD01000001">
    <property type="protein sequence ID" value="TQM22118.1"/>
    <property type="molecule type" value="Genomic_DNA"/>
</dbReference>
<evidence type="ECO:0000313" key="1">
    <source>
        <dbReference type="EMBL" id="TQM22118.1"/>
    </source>
</evidence>
<proteinExistence type="predicted"/>
<comment type="caution">
    <text evidence="1">The sequence shown here is derived from an EMBL/GenBank/DDBJ whole genome shotgun (WGS) entry which is preliminary data.</text>
</comment>
<evidence type="ECO:0000313" key="2">
    <source>
        <dbReference type="Proteomes" id="UP000316437"/>
    </source>
</evidence>
<sequence>MVSKSTSSIAMIHVDIKHIDAASTKEAAKKHFGSLPSNAVHIYMLSNPAEIIEPLTTAIYILFFC</sequence>